<dbReference type="AlphaFoldDB" id="A0A9D2JWB6"/>
<accession>A0A9D2JWB6</accession>
<dbReference type="PANTHER" id="PTHR39209:SF2">
    <property type="entry name" value="CYTOPLASMIC PROTEIN"/>
    <property type="match status" value="1"/>
</dbReference>
<dbReference type="SUPFAM" id="SSF56037">
    <property type="entry name" value="PheT/TilS domain"/>
    <property type="match status" value="1"/>
</dbReference>
<dbReference type="EMBL" id="DXBE01000066">
    <property type="protein sequence ID" value="HIZ69995.1"/>
    <property type="molecule type" value="Genomic_DNA"/>
</dbReference>
<dbReference type="InterPro" id="IPR005146">
    <property type="entry name" value="B3/B4_tRNA-bd"/>
</dbReference>
<name>A0A9D2JWB6_9BACT</name>
<dbReference type="Pfam" id="PF03483">
    <property type="entry name" value="B3_4"/>
    <property type="match status" value="1"/>
</dbReference>
<comment type="caution">
    <text evidence="2">The sequence shown here is derived from an EMBL/GenBank/DDBJ whole genome shotgun (WGS) entry which is preliminary data.</text>
</comment>
<evidence type="ECO:0000313" key="3">
    <source>
        <dbReference type="Proteomes" id="UP000824055"/>
    </source>
</evidence>
<sequence length="221" mass="24432">MEVFVTSELESVCPTFVGACLEAQVVNSPTSETLWQEIGEMGERYRQTLTVESLKQMSGIAATRRVYKACGKDPSRYRPAAEALIRRMLLGKELYRVNTLVDLINLASIAYGYSIGGFDADKMVGDRLELGVGKEGEPYEGIGRGMLNIAGLPVYRDGMGGVGTPTSDHERTKISMETTHLLVLINGYDGNEAQVRANAEYIQELLRRHCQSDGGYYTIYK</sequence>
<dbReference type="InterPro" id="IPR020825">
    <property type="entry name" value="Phe-tRNA_synthase-like_B3/B4"/>
</dbReference>
<evidence type="ECO:0000259" key="1">
    <source>
        <dbReference type="SMART" id="SM00873"/>
    </source>
</evidence>
<evidence type="ECO:0000313" key="2">
    <source>
        <dbReference type="EMBL" id="HIZ69995.1"/>
    </source>
</evidence>
<dbReference type="Gene3D" id="3.50.40.10">
    <property type="entry name" value="Phenylalanyl-trna Synthetase, Chain B, domain 3"/>
    <property type="match status" value="1"/>
</dbReference>
<dbReference type="GO" id="GO:0004826">
    <property type="term" value="F:phenylalanine-tRNA ligase activity"/>
    <property type="evidence" value="ECO:0007669"/>
    <property type="project" value="InterPro"/>
</dbReference>
<feature type="domain" description="B3/B4 tRNA-binding" evidence="1">
    <location>
        <begin position="62"/>
        <end position="211"/>
    </location>
</feature>
<dbReference type="SMART" id="SM00873">
    <property type="entry name" value="B3_4"/>
    <property type="match status" value="1"/>
</dbReference>
<proteinExistence type="predicted"/>
<dbReference type="GO" id="GO:0003723">
    <property type="term" value="F:RNA binding"/>
    <property type="evidence" value="ECO:0007669"/>
    <property type="project" value="InterPro"/>
</dbReference>
<protein>
    <recommendedName>
        <fullName evidence="1">B3/B4 tRNA-binding domain-containing protein</fullName>
    </recommendedName>
</protein>
<reference evidence="2" key="2">
    <citation type="submission" date="2021-04" db="EMBL/GenBank/DDBJ databases">
        <authorList>
            <person name="Gilroy R."/>
        </authorList>
    </citation>
    <scope>NUCLEOTIDE SEQUENCE</scope>
    <source>
        <strain evidence="2">ChiHecec3B27-8219</strain>
    </source>
</reference>
<gene>
    <name evidence="2" type="ORF">H9966_09000</name>
</gene>
<dbReference type="Proteomes" id="UP000824055">
    <property type="component" value="Unassembled WGS sequence"/>
</dbReference>
<organism evidence="2 3">
    <name type="scientific">Candidatus Prevotella avicola</name>
    <dbReference type="NCBI Taxonomy" id="2838738"/>
    <lineage>
        <taxon>Bacteria</taxon>
        <taxon>Pseudomonadati</taxon>
        <taxon>Bacteroidota</taxon>
        <taxon>Bacteroidia</taxon>
        <taxon>Bacteroidales</taxon>
        <taxon>Prevotellaceae</taxon>
        <taxon>Prevotella</taxon>
    </lineage>
</organism>
<reference evidence="2" key="1">
    <citation type="journal article" date="2021" name="PeerJ">
        <title>Extensive microbial diversity within the chicken gut microbiome revealed by metagenomics and culture.</title>
        <authorList>
            <person name="Gilroy R."/>
            <person name="Ravi A."/>
            <person name="Getino M."/>
            <person name="Pursley I."/>
            <person name="Horton D.L."/>
            <person name="Alikhan N.F."/>
            <person name="Baker D."/>
            <person name="Gharbi K."/>
            <person name="Hall N."/>
            <person name="Watson M."/>
            <person name="Adriaenssens E.M."/>
            <person name="Foster-Nyarko E."/>
            <person name="Jarju S."/>
            <person name="Secka A."/>
            <person name="Antonio M."/>
            <person name="Oren A."/>
            <person name="Chaudhuri R.R."/>
            <person name="La Ragione R."/>
            <person name="Hildebrand F."/>
            <person name="Pallen M.J."/>
        </authorList>
    </citation>
    <scope>NUCLEOTIDE SEQUENCE</scope>
    <source>
        <strain evidence="2">ChiHecec3B27-8219</strain>
    </source>
</reference>
<dbReference type="PANTHER" id="PTHR39209">
    <property type="match status" value="1"/>
</dbReference>